<dbReference type="InterPro" id="IPR033120">
    <property type="entry name" value="HOTDOG_ACOT"/>
</dbReference>
<dbReference type="GO" id="GO:0047617">
    <property type="term" value="F:fatty acyl-CoA hydrolase activity"/>
    <property type="evidence" value="ECO:0007669"/>
    <property type="project" value="TreeGrafter"/>
</dbReference>
<feature type="domain" description="HotDog ACOT-type" evidence="5">
    <location>
        <begin position="181"/>
        <end position="299"/>
    </location>
</feature>
<protein>
    <recommendedName>
        <fullName evidence="5">HotDog ACOT-type domain-containing protein</fullName>
    </recommendedName>
</protein>
<keyword evidence="4" id="KW-0809">Transit peptide</keyword>
<evidence type="ECO:0000256" key="2">
    <source>
        <dbReference type="ARBA" id="ARBA00022737"/>
    </source>
</evidence>
<organism evidence="6">
    <name type="scientific">Arcella intermedia</name>
    <dbReference type="NCBI Taxonomy" id="1963864"/>
    <lineage>
        <taxon>Eukaryota</taxon>
        <taxon>Amoebozoa</taxon>
        <taxon>Tubulinea</taxon>
        <taxon>Elardia</taxon>
        <taxon>Arcellinida</taxon>
        <taxon>Sphaerothecina</taxon>
        <taxon>Arcellidae</taxon>
        <taxon>Arcella</taxon>
    </lineage>
</organism>
<evidence type="ECO:0000313" key="6">
    <source>
        <dbReference type="EMBL" id="NDV32666.1"/>
    </source>
</evidence>
<keyword evidence="3" id="KW-0378">Hydrolase</keyword>
<dbReference type="AlphaFoldDB" id="A0A6B2L6S8"/>
<dbReference type="EMBL" id="GIBP01003697">
    <property type="protein sequence ID" value="NDV32666.1"/>
    <property type="molecule type" value="Transcribed_RNA"/>
</dbReference>
<keyword evidence="2" id="KW-0677">Repeat</keyword>
<comment type="similarity">
    <text evidence="1">Belongs to the acyl coenzyme A hydrolase family.</text>
</comment>
<evidence type="ECO:0000256" key="4">
    <source>
        <dbReference type="ARBA" id="ARBA00022946"/>
    </source>
</evidence>
<evidence type="ECO:0000256" key="1">
    <source>
        <dbReference type="ARBA" id="ARBA00010458"/>
    </source>
</evidence>
<dbReference type="GO" id="GO:0006637">
    <property type="term" value="P:acyl-CoA metabolic process"/>
    <property type="evidence" value="ECO:0007669"/>
    <property type="project" value="TreeGrafter"/>
</dbReference>
<dbReference type="PANTHER" id="PTHR12655">
    <property type="entry name" value="ACYL-COA THIOESTERASE"/>
    <property type="match status" value="1"/>
</dbReference>
<sequence>MRVGRILEDLDALAGNVATLHCSGISVDGLPVLLATVTVDKITMSRPGDLTKDMKISGQVIWVGKSSMDILISVFSLDAQGAPVGGAWLVSTFTFVARNPRTEGAIGVPGLILETEEEKALFNERQKNYETTNQRRKKTLANVGYDWPDERSLAIGNQLLQEARPLIDMPALANGESILVSSTKLSNAFICHRQQRNIYGRIFGGFLMRKAFELASATAYLFCGVNPRFREIDHVVFRKPVNVGDLIKLESRVLYTCQSLRTLKPLMHVEVVVEVAKPEERSSFVSNTFQFTFEKPDGGTVKRVLPATLEEARTVVKRMEENRVDDL</sequence>
<dbReference type="InterPro" id="IPR029069">
    <property type="entry name" value="HotDog_dom_sf"/>
</dbReference>
<name>A0A6B2L6S8_9EUKA</name>
<dbReference type="PANTHER" id="PTHR12655:SF0">
    <property type="entry name" value="ACYL-COENZYME A THIOESTERASE 9, MITOCHONDRIAL"/>
    <property type="match status" value="1"/>
</dbReference>
<dbReference type="CDD" id="cd03442">
    <property type="entry name" value="BFIT_BACH"/>
    <property type="match status" value="2"/>
</dbReference>
<evidence type="ECO:0000256" key="3">
    <source>
        <dbReference type="ARBA" id="ARBA00022801"/>
    </source>
</evidence>
<dbReference type="PROSITE" id="PS51770">
    <property type="entry name" value="HOTDOG_ACOT"/>
    <property type="match status" value="2"/>
</dbReference>
<proteinExistence type="inferred from homology"/>
<accession>A0A6B2L6S8</accession>
<feature type="domain" description="HotDog ACOT-type" evidence="5">
    <location>
        <begin position="1"/>
        <end position="101"/>
    </location>
</feature>
<evidence type="ECO:0000259" key="5">
    <source>
        <dbReference type="PROSITE" id="PS51770"/>
    </source>
</evidence>
<dbReference type="SUPFAM" id="SSF54637">
    <property type="entry name" value="Thioesterase/thiol ester dehydrase-isomerase"/>
    <property type="match status" value="2"/>
</dbReference>
<dbReference type="Gene3D" id="3.10.129.10">
    <property type="entry name" value="Hotdog Thioesterase"/>
    <property type="match status" value="2"/>
</dbReference>
<reference evidence="6" key="1">
    <citation type="journal article" date="2020" name="J. Eukaryot. Microbiol.">
        <title>De novo Sequencing, Assembly and Annotation of the Transcriptome for the Free-Living Testate Amoeba Arcella intermedia.</title>
        <authorList>
            <person name="Ribeiro G.M."/>
            <person name="Porfirio-Sousa A.L."/>
            <person name="Maurer-Alcala X.X."/>
            <person name="Katz L.A."/>
            <person name="Lahr D.J.G."/>
        </authorList>
    </citation>
    <scope>NUCLEOTIDE SEQUENCE</scope>
</reference>